<keyword evidence="3" id="KW-1185">Reference proteome</keyword>
<sequence>MTGFHWNATAFTLAADRFSALADDSDGYLYDMLSTPFFEWPNGEFGLLDALFVPHHSLADELAISTGCTPAMLRRIQANLNAVRDQYSASEDAAREDIGRTWDDMGFEYPKEGDAGLEQFGSAGFYFGSDFPEHGYAGSGDFSIQDIVNTILGLPDSVVTTGKFRNPVLQSIWDVTIGQWGELVEMTTKAFTGDWNGVYRAGDALCRAGDYWTGLGELTRNAAGTLFRSWDGAASDSAEWFVEKVCGLYTGAAADIGVCGELYKTHAHGCYLLFVEIESLLTDVPESLGVLFALLDVADKDNVPAAPPLPDLSAIYRVVSELSDALGNIIDKILVIVQIIQAIVGILMSAVSQFALYNNEMRGALD</sequence>
<keyword evidence="1" id="KW-0812">Transmembrane</keyword>
<dbReference type="OrthoDB" id="3692598at2"/>
<dbReference type="EMBL" id="NKYE01000021">
    <property type="protein sequence ID" value="OZM70363.1"/>
    <property type="molecule type" value="Genomic_DNA"/>
</dbReference>
<proteinExistence type="predicted"/>
<comment type="caution">
    <text evidence="2">The sequence shown here is derived from an EMBL/GenBank/DDBJ whole genome shotgun (WGS) entry which is preliminary data.</text>
</comment>
<dbReference type="AlphaFoldDB" id="A0A263CW59"/>
<accession>A0A263CW59</accession>
<gene>
    <name evidence="2" type="ORF">CFN78_25940</name>
</gene>
<evidence type="ECO:0000256" key="1">
    <source>
        <dbReference type="SAM" id="Phobius"/>
    </source>
</evidence>
<dbReference type="InParanoid" id="A0A263CW59"/>
<protein>
    <submittedName>
        <fullName evidence="2">Uncharacterized protein</fullName>
    </submittedName>
</protein>
<reference evidence="2 3" key="1">
    <citation type="submission" date="2017-07" db="EMBL/GenBank/DDBJ databases">
        <title>Amycolatopsis antarcticus sp. nov., isolated from the surface of an Antarcticus brown macroalga.</title>
        <authorList>
            <person name="Wang J."/>
            <person name="Leiva S."/>
            <person name="Huang J."/>
            <person name="Huang Y."/>
        </authorList>
    </citation>
    <scope>NUCLEOTIDE SEQUENCE [LARGE SCALE GENOMIC DNA]</scope>
    <source>
        <strain evidence="2 3">AU-G6</strain>
    </source>
</reference>
<dbReference type="Proteomes" id="UP000242444">
    <property type="component" value="Unassembled WGS sequence"/>
</dbReference>
<evidence type="ECO:0000313" key="3">
    <source>
        <dbReference type="Proteomes" id="UP000242444"/>
    </source>
</evidence>
<organism evidence="2 3">
    <name type="scientific">Amycolatopsis antarctica</name>
    <dbReference type="NCBI Taxonomy" id="1854586"/>
    <lineage>
        <taxon>Bacteria</taxon>
        <taxon>Bacillati</taxon>
        <taxon>Actinomycetota</taxon>
        <taxon>Actinomycetes</taxon>
        <taxon>Pseudonocardiales</taxon>
        <taxon>Pseudonocardiaceae</taxon>
        <taxon>Amycolatopsis</taxon>
    </lineage>
</organism>
<dbReference type="RefSeq" id="WP_094865658.1">
    <property type="nucleotide sequence ID" value="NZ_NKYE01000021.1"/>
</dbReference>
<keyword evidence="1" id="KW-0472">Membrane</keyword>
<keyword evidence="1" id="KW-1133">Transmembrane helix</keyword>
<name>A0A263CW59_9PSEU</name>
<evidence type="ECO:0000313" key="2">
    <source>
        <dbReference type="EMBL" id="OZM70363.1"/>
    </source>
</evidence>
<feature type="transmembrane region" description="Helical" evidence="1">
    <location>
        <begin position="333"/>
        <end position="357"/>
    </location>
</feature>